<reference evidence="2" key="1">
    <citation type="submission" date="2020-09" db="EMBL/GenBank/DDBJ databases">
        <title>Bacillus faecalis sp. nov., a moderately halophilic bacterium isolated from cow faeces.</title>
        <authorList>
            <person name="Jiang L."/>
            <person name="Lee J."/>
        </authorList>
    </citation>
    <scope>NUCLEOTIDE SEQUENCE</scope>
    <source>
        <strain evidence="2">AGMB 02131</strain>
    </source>
</reference>
<evidence type="ECO:0000313" key="2">
    <source>
        <dbReference type="EMBL" id="MBD3109976.1"/>
    </source>
</evidence>
<evidence type="ECO:0000256" key="1">
    <source>
        <dbReference type="SAM" id="Phobius"/>
    </source>
</evidence>
<name>A0A927CZP4_9BACI</name>
<accession>A0A927CZP4</accession>
<gene>
    <name evidence="2" type="ORF">IEO70_16675</name>
</gene>
<feature type="transmembrane region" description="Helical" evidence="1">
    <location>
        <begin position="46"/>
        <end position="63"/>
    </location>
</feature>
<dbReference type="Proteomes" id="UP000602076">
    <property type="component" value="Unassembled WGS sequence"/>
</dbReference>
<feature type="transmembrane region" description="Helical" evidence="1">
    <location>
        <begin position="7"/>
        <end position="26"/>
    </location>
</feature>
<proteinExistence type="predicted"/>
<dbReference type="EMBL" id="JACXSI010000050">
    <property type="protein sequence ID" value="MBD3109976.1"/>
    <property type="molecule type" value="Genomic_DNA"/>
</dbReference>
<dbReference type="RefSeq" id="WP_190999512.1">
    <property type="nucleotide sequence ID" value="NZ_JACXSI010000050.1"/>
</dbReference>
<dbReference type="AlphaFoldDB" id="A0A927CZP4"/>
<organism evidence="2 3">
    <name type="scientific">Peribacillus faecalis</name>
    <dbReference type="NCBI Taxonomy" id="2772559"/>
    <lineage>
        <taxon>Bacteria</taxon>
        <taxon>Bacillati</taxon>
        <taxon>Bacillota</taxon>
        <taxon>Bacilli</taxon>
        <taxon>Bacillales</taxon>
        <taxon>Bacillaceae</taxon>
        <taxon>Peribacillus</taxon>
    </lineage>
</organism>
<evidence type="ECO:0000313" key="3">
    <source>
        <dbReference type="Proteomes" id="UP000602076"/>
    </source>
</evidence>
<keyword evidence="1" id="KW-0472">Membrane</keyword>
<keyword evidence="1" id="KW-1133">Transmembrane helix</keyword>
<keyword evidence="3" id="KW-1185">Reference proteome</keyword>
<comment type="caution">
    <text evidence="2">The sequence shown here is derived from an EMBL/GenBank/DDBJ whole genome shotgun (WGS) entry which is preliminary data.</text>
</comment>
<keyword evidence="1" id="KW-0812">Transmembrane</keyword>
<protein>
    <submittedName>
        <fullName evidence="2">Uncharacterized protein</fullName>
    </submittedName>
</protein>
<sequence length="69" mass="7772">MKEKAIFFVAFVVVGTILFPLLDWLWCKFLTHSAFELDILKSFHDAVVFGIIFTIIDLVFSCASSKGGK</sequence>